<evidence type="ECO:0000259" key="4">
    <source>
        <dbReference type="PROSITE" id="PS51149"/>
    </source>
</evidence>
<dbReference type="GO" id="GO:0008861">
    <property type="term" value="F:formate C-acetyltransferase activity"/>
    <property type="evidence" value="ECO:0007669"/>
    <property type="project" value="UniProtKB-EC"/>
</dbReference>
<dbReference type="CDD" id="cd01677">
    <property type="entry name" value="PFL2_DhaB_BssA"/>
    <property type="match status" value="1"/>
</dbReference>
<dbReference type="InterPro" id="IPR004184">
    <property type="entry name" value="PFL_dom"/>
</dbReference>
<dbReference type="EC" id="2.3.1.54" evidence="6"/>
<dbReference type="PROSITE" id="PS00850">
    <property type="entry name" value="GLY_RADICAL_1"/>
    <property type="match status" value="1"/>
</dbReference>
<protein>
    <submittedName>
        <fullName evidence="6">Formate C-acetyltransferase</fullName>
        <ecNumber evidence="6">2.3.1.54</ecNumber>
    </submittedName>
</protein>
<sequence>MKDTDFKELSPRVQALKEEILSAKPCIEAERAVIVTESFKETEDKPMILRKALALKKILEEIPIAIRDRELIIGTMTKNPRSAQVFPEFSNQWLVNEFDEIGKRKSDSYMISEETKKTLLSCFSYWRGKTVNELATGYLEPETRDAMNANTFTVGNYWFNGLGHYVVDYEKVLTKGIRGLREEVEQQMATASKADPSYMEHMKFWEALLITFDGAVTYARRYSALAKELAEKEKNPERRAELENLAEICAKVPEYPAETFYEAMQSFWIIQLVISLESNGHAISPGRFDQYMYPFYKKDAAEGKISHEFAQELINCLWVKFNDLSKIRDYVTTLAFSGYGMFQNLIVGGQTRDGRDAANDVTFMCIDATGEVKLPQPSFSARVWTGATQKYLRHTARLTRLGLGFPAFYNDEVIIASLVSRGIALEDARDYAIVGCVEPQAVAKTDGWFDAAFFNLARVLEITLHNGKADGKQIGPVTGDLEDFKNIEEIIAAYKKQIAYFVNQMVLADNCVDLAHRKRAPLPFVSSLMDDCIAVGKSIQEGGAHYRSSGPLGVGVANVGDAFMAIKELVFDKKMLSLRDLKKALETDFGKQCDDEFSKKKYEKIRLMLINRAPKYGNDIDEVDYYTREGAQIYCKEVEKYTNLRGGKFLPALYPVSNNVHLGDQVGATPDGRYSHSPIADGVSPSRGMDVKGPTAAASSVAKLDHMIATSGTLYNQKFSPQALKGDSGLDHLISLITAFFAKKGMHIQFNVVDKDTLLKAQQHPEEYRDLIVRVAGYSAQFIILDKDVQNDIIARTEQEF</sequence>
<dbReference type="PANTHER" id="PTHR43641:SF2">
    <property type="entry name" value="DEHYDRATASE YBIW-RELATED"/>
    <property type="match status" value="1"/>
</dbReference>
<dbReference type="InterPro" id="IPR051215">
    <property type="entry name" value="GRE"/>
</dbReference>
<feature type="modified residue" description="Glycine radical" evidence="3">
    <location>
        <position position="777"/>
    </location>
</feature>
<gene>
    <name evidence="6" type="ORF">HMPREF1039_0690</name>
</gene>
<keyword evidence="6" id="KW-0808">Transferase</keyword>
<evidence type="ECO:0000256" key="3">
    <source>
        <dbReference type="PROSITE-ProRule" id="PRU00493"/>
    </source>
</evidence>
<dbReference type="RefSeq" id="WP_007391193.1">
    <property type="nucleotide sequence ID" value="NZ_AFIJ01000029.1"/>
</dbReference>
<name>A0ABP2L416_9FIRM</name>
<comment type="caution">
    <text evidence="6">The sequence shown here is derived from an EMBL/GenBank/DDBJ whole genome shotgun (WGS) entry which is preliminary data.</text>
</comment>
<dbReference type="InterPro" id="IPR019777">
    <property type="entry name" value="Form_AcTrfase_GR_CS"/>
</dbReference>
<keyword evidence="6" id="KW-0012">Acyltransferase</keyword>
<proteinExistence type="predicted"/>
<dbReference type="EMBL" id="AFIJ01000029">
    <property type="protein sequence ID" value="EGL40330.1"/>
    <property type="molecule type" value="Genomic_DNA"/>
</dbReference>
<evidence type="ECO:0000313" key="6">
    <source>
        <dbReference type="EMBL" id="EGL40330.1"/>
    </source>
</evidence>
<dbReference type="SUPFAM" id="SSF51998">
    <property type="entry name" value="PFL-like glycyl radical enzymes"/>
    <property type="match status" value="1"/>
</dbReference>
<dbReference type="InterPro" id="IPR010098">
    <property type="entry name" value="PFL2/GDeHydtase_fam"/>
</dbReference>
<keyword evidence="7" id="KW-1185">Reference proteome</keyword>
<dbReference type="PANTHER" id="PTHR43641">
    <property type="entry name" value="FORMATE ACETYLTRANSFERASE 3-RELATED"/>
    <property type="match status" value="1"/>
</dbReference>
<evidence type="ECO:0000259" key="5">
    <source>
        <dbReference type="PROSITE" id="PS51554"/>
    </source>
</evidence>
<dbReference type="NCBIfam" id="TIGR01774">
    <property type="entry name" value="PFL2-3"/>
    <property type="match status" value="1"/>
</dbReference>
<keyword evidence="1 3" id="KW-0556">Organic radical</keyword>
<evidence type="ECO:0000256" key="2">
    <source>
        <dbReference type="ARBA" id="ARBA00023239"/>
    </source>
</evidence>
<dbReference type="PROSITE" id="PS51149">
    <property type="entry name" value="GLY_RADICAL_2"/>
    <property type="match status" value="1"/>
</dbReference>
<reference evidence="6 7" key="1">
    <citation type="submission" date="2011-04" db="EMBL/GenBank/DDBJ databases">
        <authorList>
            <person name="Harkins D.M."/>
            <person name="Madupu R."/>
            <person name="Durkin A.S."/>
            <person name="Torralba M."/>
            <person name="Methe B."/>
            <person name="Sutton G.G."/>
            <person name="Nelson K.E."/>
        </authorList>
    </citation>
    <scope>NUCLEOTIDE SEQUENCE [LARGE SCALE GENOMIC DNA]</scope>
    <source>
        <strain evidence="6 7">UPII 199-6</strain>
    </source>
</reference>
<evidence type="ECO:0000313" key="7">
    <source>
        <dbReference type="Proteomes" id="UP000004018"/>
    </source>
</evidence>
<evidence type="ECO:0000256" key="1">
    <source>
        <dbReference type="ARBA" id="ARBA00022818"/>
    </source>
</evidence>
<dbReference type="Pfam" id="PF01228">
    <property type="entry name" value="Gly_radical"/>
    <property type="match status" value="1"/>
</dbReference>
<keyword evidence="2" id="KW-0456">Lyase</keyword>
<feature type="domain" description="Glycine radical" evidence="4">
    <location>
        <begin position="681"/>
        <end position="801"/>
    </location>
</feature>
<dbReference type="PROSITE" id="PS51554">
    <property type="entry name" value="PFL"/>
    <property type="match status" value="1"/>
</dbReference>
<accession>A0ABP2L416</accession>
<dbReference type="InterPro" id="IPR001150">
    <property type="entry name" value="Gly_radical"/>
</dbReference>
<organism evidence="6 7">
    <name type="scientific">Megasphaera lornae</name>
    <dbReference type="NCBI Taxonomy" id="1000568"/>
    <lineage>
        <taxon>Bacteria</taxon>
        <taxon>Bacillati</taxon>
        <taxon>Bacillota</taxon>
        <taxon>Negativicutes</taxon>
        <taxon>Veillonellales</taxon>
        <taxon>Veillonellaceae</taxon>
        <taxon>Megasphaera</taxon>
    </lineage>
</organism>
<dbReference type="Pfam" id="PF02901">
    <property type="entry name" value="PFL-like"/>
    <property type="match status" value="1"/>
</dbReference>
<dbReference type="Gene3D" id="3.20.70.20">
    <property type="match status" value="1"/>
</dbReference>
<feature type="domain" description="PFL" evidence="5">
    <location>
        <begin position="11"/>
        <end position="674"/>
    </location>
</feature>
<dbReference type="Proteomes" id="UP000004018">
    <property type="component" value="Unassembled WGS sequence"/>
</dbReference>